<accession>A0A2U1UZK9</accession>
<gene>
    <name evidence="1" type="ORF">CR165_19255</name>
</gene>
<dbReference type="RefSeq" id="WP_109518583.1">
    <property type="nucleotide sequence ID" value="NZ_PDOA01000018.1"/>
</dbReference>
<proteinExistence type="predicted"/>
<sequence length="182" mass="19506">MRLSHFVALAAATSVAACQQPDQDWANKAALQAGAPLENAAALREAQTARFPETSEQRLLVEATQVLQDLGFTIEESAPGYGVLAGSKDRDATEAGQVVGQVALTVGLALLGVRYNPVYDTDQVIRATLTTQPLGTRDSQLRVSFERIVTTNQGLSRVERLTEAEFSSGFFERVRAGLARAA</sequence>
<dbReference type="Proteomes" id="UP000245048">
    <property type="component" value="Unassembled WGS sequence"/>
</dbReference>
<comment type="caution">
    <text evidence="1">The sequence shown here is derived from an EMBL/GenBank/DDBJ whole genome shotgun (WGS) entry which is preliminary data.</text>
</comment>
<evidence type="ECO:0000313" key="2">
    <source>
        <dbReference type="Proteomes" id="UP000245048"/>
    </source>
</evidence>
<name>A0A2U1UZK9_9PROT</name>
<dbReference type="OrthoDB" id="7268728at2"/>
<dbReference type="AlphaFoldDB" id="A0A2U1UZK9"/>
<reference evidence="2" key="1">
    <citation type="submission" date="2017-10" db="EMBL/GenBank/DDBJ databases">
        <authorList>
            <person name="Toshchakov S.V."/>
            <person name="Goeva M.A."/>
        </authorList>
    </citation>
    <scope>NUCLEOTIDE SEQUENCE [LARGE SCALE GENOMIC DNA]</scope>
    <source>
        <strain evidence="2">JR1/69-1-13</strain>
    </source>
</reference>
<organism evidence="1 2">
    <name type="scientific">Teichococcus aestuarii</name>
    <dbReference type="NCBI Taxonomy" id="568898"/>
    <lineage>
        <taxon>Bacteria</taxon>
        <taxon>Pseudomonadati</taxon>
        <taxon>Pseudomonadota</taxon>
        <taxon>Alphaproteobacteria</taxon>
        <taxon>Acetobacterales</taxon>
        <taxon>Roseomonadaceae</taxon>
        <taxon>Roseomonas</taxon>
    </lineage>
</organism>
<keyword evidence="2" id="KW-1185">Reference proteome</keyword>
<dbReference type="PROSITE" id="PS51257">
    <property type="entry name" value="PROKAR_LIPOPROTEIN"/>
    <property type="match status" value="1"/>
</dbReference>
<dbReference type="EMBL" id="PDOA01000018">
    <property type="protein sequence ID" value="PWC27098.1"/>
    <property type="molecule type" value="Genomic_DNA"/>
</dbReference>
<evidence type="ECO:0000313" key="1">
    <source>
        <dbReference type="EMBL" id="PWC27098.1"/>
    </source>
</evidence>
<protein>
    <submittedName>
        <fullName evidence="1">Uncharacterized protein</fullName>
    </submittedName>
</protein>